<sequence>SFFIVFRKPFIAIIISSEKPSSDFFEPIDEHATLQALNKLYPQRIISLSLFILLSSNFD</sequence>
<proteinExistence type="predicted"/>
<reference evidence="1" key="1">
    <citation type="submission" date="2014-05" db="EMBL/GenBank/DDBJ databases">
        <authorList>
            <person name="Chronopoulou M."/>
        </authorList>
    </citation>
    <scope>NUCLEOTIDE SEQUENCE</scope>
    <source>
        <tissue evidence="1">Whole organism</tissue>
    </source>
</reference>
<feature type="non-terminal residue" evidence="1">
    <location>
        <position position="1"/>
    </location>
</feature>
<accession>A0A0K2SYH3</accession>
<organism evidence="1">
    <name type="scientific">Lepeophtheirus salmonis</name>
    <name type="common">Salmon louse</name>
    <name type="synonym">Caligus salmonis</name>
    <dbReference type="NCBI Taxonomy" id="72036"/>
    <lineage>
        <taxon>Eukaryota</taxon>
        <taxon>Metazoa</taxon>
        <taxon>Ecdysozoa</taxon>
        <taxon>Arthropoda</taxon>
        <taxon>Crustacea</taxon>
        <taxon>Multicrustacea</taxon>
        <taxon>Hexanauplia</taxon>
        <taxon>Copepoda</taxon>
        <taxon>Siphonostomatoida</taxon>
        <taxon>Caligidae</taxon>
        <taxon>Lepeophtheirus</taxon>
    </lineage>
</organism>
<evidence type="ECO:0000313" key="1">
    <source>
        <dbReference type="EMBL" id="CDW18407.1"/>
    </source>
</evidence>
<protein>
    <submittedName>
        <fullName evidence="1">Uncharacterized protein</fullName>
    </submittedName>
</protein>
<name>A0A0K2SYH3_LEPSM</name>
<dbReference type="AlphaFoldDB" id="A0A0K2SYH3"/>
<dbReference type="EMBL" id="HACA01001046">
    <property type="protein sequence ID" value="CDW18407.1"/>
    <property type="molecule type" value="Transcribed_RNA"/>
</dbReference>